<keyword evidence="3" id="KW-1185">Reference proteome</keyword>
<evidence type="ECO:0000256" key="1">
    <source>
        <dbReference type="SAM" id="Phobius"/>
    </source>
</evidence>
<dbReference type="AlphaFoldDB" id="A0A6P1NRA4"/>
<keyword evidence="1" id="KW-1133">Transmembrane helix</keyword>
<keyword evidence="1" id="KW-0472">Membrane</keyword>
<feature type="transmembrane region" description="Helical" evidence="1">
    <location>
        <begin position="192"/>
        <end position="214"/>
    </location>
</feature>
<dbReference type="KEGG" id="nib:GU926_02470"/>
<reference evidence="2 3" key="1">
    <citation type="submission" date="2020-01" db="EMBL/GenBank/DDBJ databases">
        <authorList>
            <person name="Kim M."/>
        </authorList>
    </citation>
    <scope>NUCLEOTIDE SEQUENCE [LARGE SCALE GENOMIC DNA]</scope>
    <source>
        <strain evidence="2 3">BT10</strain>
    </source>
</reference>
<dbReference type="Proteomes" id="UP000464214">
    <property type="component" value="Chromosome"/>
</dbReference>
<feature type="transmembrane region" description="Helical" evidence="1">
    <location>
        <begin position="254"/>
        <end position="278"/>
    </location>
</feature>
<sequence>MPQSTLSNSLSCAFPKKSWVMVALAQLVVVAVLGLFLRYLQMGTLTGINFKFLLHAHSHVALLGWLYSAAFLTLVTVYLPPAIASKRVYGWQFWLSQGAVVGMLVSFPVQGYAAASITFSTLHILLSYWFIYQFLKDAKATGVQEGRHQTSFAFVRAALFFLALSSLGPWAMGPIMATGHSGEPLYYNAIYFYLHFQYNGWFTFAVLGLLFWWLEHLGIVTPQQKRFKFVFHLFFWACLPAYLLSVLWVKPAMWVYWVGGVAGALQVAAGLLLLSFLWPQRSFLLSQLKGWPRAFFLLSMTALALKLTMQLVTAFPYMAQLAFQVRHFIIGYLHLVLIGGISFFFMGFMARMGWLAIKGWAGWGLGLFVAAFILSEGLLFLQGIFFWLGLGAIDRYALWLFLVSVFLPVGVLLLFAAQRKHAYHKKPPVMDS</sequence>
<evidence type="ECO:0000313" key="3">
    <source>
        <dbReference type="Proteomes" id="UP000464214"/>
    </source>
</evidence>
<accession>A0A6P1NRA4</accession>
<feature type="transmembrane region" description="Helical" evidence="1">
    <location>
        <begin position="226"/>
        <end position="248"/>
    </location>
</feature>
<dbReference type="EMBL" id="CP047897">
    <property type="protein sequence ID" value="QHL86366.1"/>
    <property type="molecule type" value="Genomic_DNA"/>
</dbReference>
<feature type="transmembrane region" description="Helical" evidence="1">
    <location>
        <begin position="60"/>
        <end position="79"/>
    </location>
</feature>
<feature type="transmembrane region" description="Helical" evidence="1">
    <location>
        <begin position="329"/>
        <end position="348"/>
    </location>
</feature>
<feature type="transmembrane region" description="Helical" evidence="1">
    <location>
        <begin position="153"/>
        <end position="172"/>
    </location>
</feature>
<feature type="transmembrane region" description="Helical" evidence="1">
    <location>
        <begin position="396"/>
        <end position="417"/>
    </location>
</feature>
<evidence type="ECO:0000313" key="2">
    <source>
        <dbReference type="EMBL" id="QHL86366.1"/>
    </source>
</evidence>
<feature type="transmembrane region" description="Helical" evidence="1">
    <location>
        <begin position="360"/>
        <end position="390"/>
    </location>
</feature>
<keyword evidence="1" id="KW-0812">Transmembrane</keyword>
<gene>
    <name evidence="2" type="ORF">GU926_02470</name>
</gene>
<feature type="transmembrane region" description="Helical" evidence="1">
    <location>
        <begin position="20"/>
        <end position="40"/>
    </location>
</feature>
<name>A0A6P1NRA4_9BACT</name>
<dbReference type="RefSeq" id="WP_160688694.1">
    <property type="nucleotide sequence ID" value="NZ_CP047897.1"/>
</dbReference>
<proteinExistence type="predicted"/>
<organism evidence="2 3">
    <name type="scientific">Nibribacter ruber</name>
    <dbReference type="NCBI Taxonomy" id="2698458"/>
    <lineage>
        <taxon>Bacteria</taxon>
        <taxon>Pseudomonadati</taxon>
        <taxon>Bacteroidota</taxon>
        <taxon>Cytophagia</taxon>
        <taxon>Cytophagales</taxon>
        <taxon>Hymenobacteraceae</taxon>
        <taxon>Nibribacter</taxon>
    </lineage>
</organism>
<protein>
    <submittedName>
        <fullName evidence="2">Uncharacterized protein</fullName>
    </submittedName>
</protein>
<feature type="transmembrane region" description="Helical" evidence="1">
    <location>
        <begin position="113"/>
        <end position="132"/>
    </location>
</feature>
<feature type="transmembrane region" description="Helical" evidence="1">
    <location>
        <begin position="290"/>
        <end position="309"/>
    </location>
</feature>